<organism evidence="3 4">
    <name type="scientific">Aplosporella prunicola CBS 121167</name>
    <dbReference type="NCBI Taxonomy" id="1176127"/>
    <lineage>
        <taxon>Eukaryota</taxon>
        <taxon>Fungi</taxon>
        <taxon>Dikarya</taxon>
        <taxon>Ascomycota</taxon>
        <taxon>Pezizomycotina</taxon>
        <taxon>Dothideomycetes</taxon>
        <taxon>Dothideomycetes incertae sedis</taxon>
        <taxon>Botryosphaeriales</taxon>
        <taxon>Aplosporellaceae</taxon>
        <taxon>Aplosporella</taxon>
    </lineage>
</organism>
<dbReference type="PANTHER" id="PTHR43569:SF2">
    <property type="entry name" value="AMIDOHYDROLASE-RELATED DOMAIN-CONTAINING PROTEIN"/>
    <property type="match status" value="1"/>
</dbReference>
<dbReference type="GO" id="GO:0016787">
    <property type="term" value="F:hydrolase activity"/>
    <property type="evidence" value="ECO:0007669"/>
    <property type="project" value="InterPro"/>
</dbReference>
<keyword evidence="4" id="KW-1185">Reference proteome</keyword>
<dbReference type="GeneID" id="54296702"/>
<accession>A0A6A6B926</accession>
<evidence type="ECO:0000313" key="3">
    <source>
        <dbReference type="EMBL" id="KAF2140078.1"/>
    </source>
</evidence>
<name>A0A6A6B926_9PEZI</name>
<dbReference type="InterPro" id="IPR032466">
    <property type="entry name" value="Metal_Hydrolase"/>
</dbReference>
<reference evidence="3" key="1">
    <citation type="journal article" date="2020" name="Stud. Mycol.">
        <title>101 Dothideomycetes genomes: a test case for predicting lifestyles and emergence of pathogens.</title>
        <authorList>
            <person name="Haridas S."/>
            <person name="Albert R."/>
            <person name="Binder M."/>
            <person name="Bloem J."/>
            <person name="Labutti K."/>
            <person name="Salamov A."/>
            <person name="Andreopoulos B."/>
            <person name="Baker S."/>
            <person name="Barry K."/>
            <person name="Bills G."/>
            <person name="Bluhm B."/>
            <person name="Cannon C."/>
            <person name="Castanera R."/>
            <person name="Culley D."/>
            <person name="Daum C."/>
            <person name="Ezra D."/>
            <person name="Gonzalez J."/>
            <person name="Henrissat B."/>
            <person name="Kuo A."/>
            <person name="Liang C."/>
            <person name="Lipzen A."/>
            <person name="Lutzoni F."/>
            <person name="Magnuson J."/>
            <person name="Mondo S."/>
            <person name="Nolan M."/>
            <person name="Ohm R."/>
            <person name="Pangilinan J."/>
            <person name="Park H.-J."/>
            <person name="Ramirez L."/>
            <person name="Alfaro M."/>
            <person name="Sun H."/>
            <person name="Tritt A."/>
            <person name="Yoshinaga Y."/>
            <person name="Zwiers L.-H."/>
            <person name="Turgeon B."/>
            <person name="Goodwin S."/>
            <person name="Spatafora J."/>
            <person name="Crous P."/>
            <person name="Grigoriev I."/>
        </authorList>
    </citation>
    <scope>NUCLEOTIDE SEQUENCE</scope>
    <source>
        <strain evidence="3">CBS 121167</strain>
    </source>
</reference>
<dbReference type="OrthoDB" id="2135488at2759"/>
<sequence>MDTSGDAPIRVLDSHIHLWPASDTIPESHSWMTPGMPLAKQYSLENYFVASGASRPSARSTTTSTSPVVGAVYIETDRTLGHWPDSSSTSSGGELDVDALLARCAQPLAELRWLRRLVEGTPAAGADEGFAPGDGEMLLGLVPWAPVDAGADGMRAYLREAEQTVGPTAWARVRGVRFLLQSLESEEALQTLVESEAWVEGLKECGRRGLCFDVGVDVRGKGVWQLEQAVEMMERVNEGVPEGETVRFVLNHLCKPDLEQLPTTPAQLDTFERWTRSLQRAARSPHVYMKLSGAFSELPPQPSDAPWPAAAVVERMCPWLDVLFATFRPARIMFGSDWPVCNVRGPGDARAWPCWRDVVVEMLSVYGLDAEARDRVWFRTAVEAYWSIPSEGEGVSEQAELGK</sequence>
<protein>
    <recommendedName>
        <fullName evidence="2">Amidohydrolase-related domain-containing protein</fullName>
    </recommendedName>
</protein>
<evidence type="ECO:0000313" key="4">
    <source>
        <dbReference type="Proteomes" id="UP000799438"/>
    </source>
</evidence>
<evidence type="ECO:0000259" key="2">
    <source>
        <dbReference type="Pfam" id="PF04909"/>
    </source>
</evidence>
<proteinExistence type="inferred from homology"/>
<dbReference type="PANTHER" id="PTHR43569">
    <property type="entry name" value="AMIDOHYDROLASE"/>
    <property type="match status" value="1"/>
</dbReference>
<evidence type="ECO:0000256" key="1">
    <source>
        <dbReference type="ARBA" id="ARBA00038310"/>
    </source>
</evidence>
<dbReference type="Gene3D" id="3.20.20.140">
    <property type="entry name" value="Metal-dependent hydrolases"/>
    <property type="match status" value="1"/>
</dbReference>
<dbReference type="RefSeq" id="XP_033395791.1">
    <property type="nucleotide sequence ID" value="XM_033539206.1"/>
</dbReference>
<feature type="domain" description="Amidohydrolase-related" evidence="2">
    <location>
        <begin position="13"/>
        <end position="381"/>
    </location>
</feature>
<dbReference type="Proteomes" id="UP000799438">
    <property type="component" value="Unassembled WGS sequence"/>
</dbReference>
<dbReference type="InterPro" id="IPR052350">
    <property type="entry name" value="Metallo-dep_Lactonases"/>
</dbReference>
<gene>
    <name evidence="3" type="ORF">K452DRAFT_274763</name>
</gene>
<dbReference type="AlphaFoldDB" id="A0A6A6B926"/>
<comment type="similarity">
    <text evidence="1">Belongs to the metallo-dependent hydrolases superfamily.</text>
</comment>
<dbReference type="Pfam" id="PF04909">
    <property type="entry name" value="Amidohydro_2"/>
    <property type="match status" value="1"/>
</dbReference>
<dbReference type="InterPro" id="IPR006680">
    <property type="entry name" value="Amidohydro-rel"/>
</dbReference>
<dbReference type="EMBL" id="ML995491">
    <property type="protein sequence ID" value="KAF2140078.1"/>
    <property type="molecule type" value="Genomic_DNA"/>
</dbReference>
<dbReference type="SUPFAM" id="SSF51556">
    <property type="entry name" value="Metallo-dependent hydrolases"/>
    <property type="match status" value="1"/>
</dbReference>